<dbReference type="OrthoDB" id="1687457at2759"/>
<dbReference type="Proteomes" id="UP000187209">
    <property type="component" value="Unassembled WGS sequence"/>
</dbReference>
<dbReference type="PANTHER" id="PTHR12609">
    <property type="entry name" value="MICROTUBULE ASSOCIATED PROTEIN XMAP215"/>
    <property type="match status" value="1"/>
</dbReference>
<dbReference type="GO" id="GO:0030951">
    <property type="term" value="P:establishment or maintenance of microtubule cytoskeleton polarity"/>
    <property type="evidence" value="ECO:0007669"/>
    <property type="project" value="InterPro"/>
</dbReference>
<sequence length="310" mass="35325">MLNILENCHPTRIFIVLIRLMAKYKSGASLQKMKELIIKCLLKLTKIMSGPIHQIEIDKLLLVIHEYLSEYKLAKIGYIESKAIQTILTEVVKLQGHTIWTSYEKIRKHSVPDVYMEKWITEILNSSLNESSALITPSSKPIDIISDIFSTIKCDYAKGFTQLIDHFTANPTADYTSYISTLPIELQQKVREDLEVMLKKKDSITESPYNLQDLKKRVSEMKQRYGIETPKAKSSDFTLEKAKPSDVMLEKAKPSDVMLEKAKPSDVTLEKAKPSDVTLDNPKNTVLKKNGSSSSMNKTKSRIQNTRNKK</sequence>
<evidence type="ECO:0000313" key="2">
    <source>
        <dbReference type="EMBL" id="OMJ81607.1"/>
    </source>
</evidence>
<feature type="compositionally biased region" description="Polar residues" evidence="1">
    <location>
        <begin position="290"/>
        <end position="310"/>
    </location>
</feature>
<comment type="caution">
    <text evidence="2">The sequence shown here is derived from an EMBL/GenBank/DDBJ whole genome shotgun (WGS) entry which is preliminary data.</text>
</comment>
<name>A0A1R2BY95_9CILI</name>
<dbReference type="GO" id="GO:0051010">
    <property type="term" value="F:microtubule plus-end binding"/>
    <property type="evidence" value="ECO:0007669"/>
    <property type="project" value="InterPro"/>
</dbReference>
<dbReference type="GO" id="GO:0007051">
    <property type="term" value="P:spindle organization"/>
    <property type="evidence" value="ECO:0007669"/>
    <property type="project" value="InterPro"/>
</dbReference>
<keyword evidence="3" id="KW-1185">Reference proteome</keyword>
<dbReference type="AlphaFoldDB" id="A0A1R2BY95"/>
<gene>
    <name evidence="2" type="ORF">SteCoe_17880</name>
</gene>
<dbReference type="GO" id="GO:0046785">
    <property type="term" value="P:microtubule polymerization"/>
    <property type="evidence" value="ECO:0007669"/>
    <property type="project" value="InterPro"/>
</dbReference>
<reference evidence="2 3" key="1">
    <citation type="submission" date="2016-11" db="EMBL/GenBank/DDBJ databases">
        <title>The macronuclear genome of Stentor coeruleus: a giant cell with tiny introns.</title>
        <authorList>
            <person name="Slabodnick M."/>
            <person name="Ruby J.G."/>
            <person name="Reiff S.B."/>
            <person name="Swart E.C."/>
            <person name="Gosai S."/>
            <person name="Prabakaran S."/>
            <person name="Witkowska E."/>
            <person name="Larue G.E."/>
            <person name="Fisher S."/>
            <person name="Freeman R.M."/>
            <person name="Gunawardena J."/>
            <person name="Chu W."/>
            <person name="Stover N.A."/>
            <person name="Gregory B.D."/>
            <person name="Nowacki M."/>
            <person name="Derisi J."/>
            <person name="Roy S.W."/>
            <person name="Marshall W.F."/>
            <person name="Sood P."/>
        </authorList>
    </citation>
    <scope>NUCLEOTIDE SEQUENCE [LARGE SCALE GENOMIC DNA]</scope>
    <source>
        <strain evidence="2">WM001</strain>
    </source>
</reference>
<feature type="compositionally biased region" description="Basic and acidic residues" evidence="1">
    <location>
        <begin position="232"/>
        <end position="274"/>
    </location>
</feature>
<organism evidence="2 3">
    <name type="scientific">Stentor coeruleus</name>
    <dbReference type="NCBI Taxonomy" id="5963"/>
    <lineage>
        <taxon>Eukaryota</taxon>
        <taxon>Sar</taxon>
        <taxon>Alveolata</taxon>
        <taxon>Ciliophora</taxon>
        <taxon>Postciliodesmatophora</taxon>
        <taxon>Heterotrichea</taxon>
        <taxon>Heterotrichida</taxon>
        <taxon>Stentoridae</taxon>
        <taxon>Stentor</taxon>
    </lineage>
</organism>
<protein>
    <submittedName>
        <fullName evidence="2">Uncharacterized protein</fullName>
    </submittedName>
</protein>
<feature type="region of interest" description="Disordered" evidence="1">
    <location>
        <begin position="232"/>
        <end position="310"/>
    </location>
</feature>
<dbReference type="GO" id="GO:0061863">
    <property type="term" value="F:microtubule plus end polymerase"/>
    <property type="evidence" value="ECO:0007669"/>
    <property type="project" value="InterPro"/>
</dbReference>
<accession>A0A1R2BY95</accession>
<evidence type="ECO:0000256" key="1">
    <source>
        <dbReference type="SAM" id="MobiDB-lite"/>
    </source>
</evidence>
<proteinExistence type="predicted"/>
<dbReference type="EMBL" id="MPUH01000373">
    <property type="protein sequence ID" value="OMJ81607.1"/>
    <property type="molecule type" value="Genomic_DNA"/>
</dbReference>
<dbReference type="InterPro" id="IPR045110">
    <property type="entry name" value="XMAP215"/>
</dbReference>
<evidence type="ECO:0000313" key="3">
    <source>
        <dbReference type="Proteomes" id="UP000187209"/>
    </source>
</evidence>